<keyword evidence="1" id="KW-0732">Signal</keyword>
<evidence type="ECO:0000256" key="1">
    <source>
        <dbReference type="ARBA" id="ARBA00022729"/>
    </source>
</evidence>
<dbReference type="Gene3D" id="2.130.10.130">
    <property type="entry name" value="Integrin alpha, N-terminal"/>
    <property type="match status" value="2"/>
</dbReference>
<accession>A0A382KSR5</accession>
<evidence type="ECO:0008006" key="3">
    <source>
        <dbReference type="Google" id="ProtNLM"/>
    </source>
</evidence>
<dbReference type="Pfam" id="PF13517">
    <property type="entry name" value="FG-GAP_3"/>
    <property type="match status" value="1"/>
</dbReference>
<gene>
    <name evidence="2" type="ORF">METZ01_LOCUS279126</name>
</gene>
<feature type="non-terminal residue" evidence="2">
    <location>
        <position position="357"/>
    </location>
</feature>
<evidence type="ECO:0000313" key="2">
    <source>
        <dbReference type="EMBL" id="SVC26272.1"/>
    </source>
</evidence>
<dbReference type="InterPro" id="IPR028994">
    <property type="entry name" value="Integrin_alpha_N"/>
</dbReference>
<dbReference type="InterPro" id="IPR013517">
    <property type="entry name" value="FG-GAP"/>
</dbReference>
<dbReference type="SUPFAM" id="SSF69318">
    <property type="entry name" value="Integrin alpha N-terminal domain"/>
    <property type="match status" value="1"/>
</dbReference>
<sequence>MFTFSQAQQYKITHMEGTYDLDGDGFMEFVSVESKTNENNKYSVVRYYELDDNGYQQLEWELEAPDGLLSNFVDVELGDLDGDGVPELITVSNMADPNKKELLQPIAFYYYWDGERFSEEAGSVFNLSGGRDFVRGHNFVLMDYDGDMDQEVAISLGSPLREIAILDLNKDNEWRIVQTLKPNGMKSGVSAVYVSAVDWNRDGLDDLVILSAEGEVLRTQPFYNIDSELIMGKGQETPIPGLDGLIPTRVSVIDWNKDGRLDSVLPFFNGDLISLTLYGDYIDVVKLPVDGGPLSDVRFADFNQDSYNDLLLVSGDMNVLTLAYGSPEGIVKSEEYFSVEENRASVSQVFSALPVVI</sequence>
<name>A0A382KSR5_9ZZZZ</name>
<proteinExistence type="predicted"/>
<protein>
    <recommendedName>
        <fullName evidence="3">VCBS repeat-containing protein</fullName>
    </recommendedName>
</protein>
<dbReference type="AlphaFoldDB" id="A0A382KSR5"/>
<dbReference type="EMBL" id="UINC01081951">
    <property type="protein sequence ID" value="SVC26272.1"/>
    <property type="molecule type" value="Genomic_DNA"/>
</dbReference>
<reference evidence="2" key="1">
    <citation type="submission" date="2018-05" db="EMBL/GenBank/DDBJ databases">
        <authorList>
            <person name="Lanie J.A."/>
            <person name="Ng W.-L."/>
            <person name="Kazmierczak K.M."/>
            <person name="Andrzejewski T.M."/>
            <person name="Davidsen T.M."/>
            <person name="Wayne K.J."/>
            <person name="Tettelin H."/>
            <person name="Glass J.I."/>
            <person name="Rusch D."/>
            <person name="Podicherti R."/>
            <person name="Tsui H.-C.T."/>
            <person name="Winkler M.E."/>
        </authorList>
    </citation>
    <scope>NUCLEOTIDE SEQUENCE</scope>
</reference>
<organism evidence="2">
    <name type="scientific">marine metagenome</name>
    <dbReference type="NCBI Taxonomy" id="408172"/>
    <lineage>
        <taxon>unclassified sequences</taxon>
        <taxon>metagenomes</taxon>
        <taxon>ecological metagenomes</taxon>
    </lineage>
</organism>